<sequence>MTLPATAPFKAFAAIIGCRPSYVTELRKSGRLVLSDDGKAVRVAESIARIEATRDPAMKAVADRHAATRGAELAIAAPARIEAGEGAEDAAEDDDAAAGPDFHLWKSRRERAAALREEIKLAEDAKEYLRRDDAIAVVSNAFVTLRAELEALPDSIAPVLAGESDEQRVRVLLAEEIEHALGNLAEQIGKLGAKEA</sequence>
<evidence type="ECO:0008006" key="3">
    <source>
        <dbReference type="Google" id="ProtNLM"/>
    </source>
</evidence>
<dbReference type="eggNOG" id="COG4220">
    <property type="taxonomic scope" value="Bacteria"/>
</dbReference>
<evidence type="ECO:0000313" key="2">
    <source>
        <dbReference type="Proteomes" id="UP000006552"/>
    </source>
</evidence>
<dbReference type="OrthoDB" id="6050435at2"/>
<dbReference type="KEGG" id="eba:ebA7281"/>
<dbReference type="EMBL" id="CR555306">
    <property type="protein sequence ID" value="CAI10249.1"/>
    <property type="molecule type" value="Genomic_DNA"/>
</dbReference>
<dbReference type="STRING" id="76114.ebA7281"/>
<protein>
    <recommendedName>
        <fullName evidence="3">Terminase small subunit</fullName>
    </recommendedName>
</protein>
<dbReference type="RefSeq" id="WP_011239892.1">
    <property type="nucleotide sequence ID" value="NC_006513.1"/>
</dbReference>
<dbReference type="Proteomes" id="UP000006552">
    <property type="component" value="Chromosome"/>
</dbReference>
<dbReference type="AlphaFoldDB" id="Q5NXG5"/>
<keyword evidence="2" id="KW-1185">Reference proteome</keyword>
<reference evidence="1 2" key="1">
    <citation type="journal article" date="2005" name="Arch. Microbiol.">
        <title>The genome sequence of an anaerobic aromatic-degrading denitrifying bacterium, strain EbN1.</title>
        <authorList>
            <person name="Rabus R."/>
            <person name="Kube M."/>
            <person name="Heider J."/>
            <person name="Beck A."/>
            <person name="Heitmann K."/>
            <person name="Widdel F."/>
            <person name="Reinhardt R."/>
        </authorList>
    </citation>
    <scope>NUCLEOTIDE SEQUENCE [LARGE SCALE GENOMIC DNA]</scope>
    <source>
        <strain evidence="1 2">EbN1</strain>
    </source>
</reference>
<evidence type="ECO:0000313" key="1">
    <source>
        <dbReference type="EMBL" id="CAI10249.1"/>
    </source>
</evidence>
<name>Q5NXG5_AROAE</name>
<organism evidence="1 2">
    <name type="scientific">Aromatoleum aromaticum (strain DSM 19018 / LMG 30748 / EbN1)</name>
    <name type="common">Azoarcus sp. (strain EbN1)</name>
    <dbReference type="NCBI Taxonomy" id="76114"/>
    <lineage>
        <taxon>Bacteria</taxon>
        <taxon>Pseudomonadati</taxon>
        <taxon>Pseudomonadota</taxon>
        <taxon>Betaproteobacteria</taxon>
        <taxon>Rhodocyclales</taxon>
        <taxon>Rhodocyclaceae</taxon>
        <taxon>Aromatoleum</taxon>
    </lineage>
</organism>
<proteinExistence type="predicted"/>
<gene>
    <name evidence="1" type="ORF">ebA7281</name>
</gene>
<accession>Q5NXG5</accession>
<dbReference type="HOGENOM" id="CLU_119871_0_0_4"/>